<dbReference type="AlphaFoldDB" id="A0A0K0DF92"/>
<dbReference type="WBParaSite" id="ACAC_0000961701-mRNA-1">
    <property type="protein sequence ID" value="ACAC_0000961701-mRNA-1"/>
    <property type="gene ID" value="ACAC_0000961701"/>
</dbReference>
<reference evidence="2" key="1">
    <citation type="submission" date="2012-09" db="EMBL/GenBank/DDBJ databases">
        <authorList>
            <person name="Martin A.A."/>
        </authorList>
    </citation>
    <scope>NUCLEOTIDE SEQUENCE</scope>
</reference>
<feature type="compositionally biased region" description="Basic and acidic residues" evidence="1">
    <location>
        <begin position="120"/>
        <end position="129"/>
    </location>
</feature>
<reference evidence="3" key="2">
    <citation type="submission" date="2017-02" db="UniProtKB">
        <authorList>
            <consortium name="WormBaseParasite"/>
        </authorList>
    </citation>
    <scope>IDENTIFICATION</scope>
</reference>
<proteinExistence type="predicted"/>
<feature type="region of interest" description="Disordered" evidence="1">
    <location>
        <begin position="112"/>
        <end position="131"/>
    </location>
</feature>
<name>A0A0K0DF92_ANGCA</name>
<organism evidence="2 3">
    <name type="scientific">Angiostrongylus cantonensis</name>
    <name type="common">Rat lungworm</name>
    <dbReference type="NCBI Taxonomy" id="6313"/>
    <lineage>
        <taxon>Eukaryota</taxon>
        <taxon>Metazoa</taxon>
        <taxon>Ecdysozoa</taxon>
        <taxon>Nematoda</taxon>
        <taxon>Chromadorea</taxon>
        <taxon>Rhabditida</taxon>
        <taxon>Rhabditina</taxon>
        <taxon>Rhabditomorpha</taxon>
        <taxon>Strongyloidea</taxon>
        <taxon>Metastrongylidae</taxon>
        <taxon>Angiostrongylus</taxon>
    </lineage>
</organism>
<accession>A0A0K0DF92</accession>
<protein>
    <submittedName>
        <fullName evidence="3">Uncharacterized protein</fullName>
    </submittedName>
</protein>
<dbReference type="Proteomes" id="UP000035642">
    <property type="component" value="Unassembled WGS sequence"/>
</dbReference>
<evidence type="ECO:0000256" key="1">
    <source>
        <dbReference type="SAM" id="MobiDB-lite"/>
    </source>
</evidence>
<evidence type="ECO:0000313" key="2">
    <source>
        <dbReference type="Proteomes" id="UP000035642"/>
    </source>
</evidence>
<keyword evidence="2" id="KW-1185">Reference proteome</keyword>
<sequence length="143" mass="16315">MLTVISIIRPPIRVERWMWVTRRIRVLRRLREPRPLRVPPGPLYSKPRTLTHAQPVLGTNHPFHLSTVLLALFAGDSCRLSDGLRSVDATLSYVSCRPLALYEARLSQHSNEMRTSSTLQHRESPDRRRLSTPLTVLSSAVVC</sequence>
<evidence type="ECO:0000313" key="3">
    <source>
        <dbReference type="WBParaSite" id="ACAC_0000961701-mRNA-1"/>
    </source>
</evidence>